<proteinExistence type="predicted"/>
<evidence type="ECO:0000313" key="2">
    <source>
        <dbReference type="Proteomes" id="UP001165065"/>
    </source>
</evidence>
<gene>
    <name evidence="1" type="ORF">TrCOL_g4834</name>
</gene>
<sequence>MQGQASFMKSASIGLEGLLESDLRSSPEDVDPIEILKQAEKLRSEAAELEAARPERKTTSLVPGTKSKRMEVKGCKWRLMFSLEGEGLRYNGNGGVVTFKPDGYTDFTGGDMSKVWGWDFEVTDVKLPGGGKEWLLLFSGDLDEGRWGMVPEEVRAAWEQQGGGQGKIYFTGEFVFTEGDGYVFKKGTTTVKIDEGRRKKIGWLTVGIEKGILASFRKCGSFSLEPVDVDV</sequence>
<name>A0A9W7LCH6_9STRA</name>
<accession>A0A9W7LCH6</accession>
<dbReference type="EMBL" id="BRYA01000251">
    <property type="protein sequence ID" value="GMI45519.1"/>
    <property type="molecule type" value="Genomic_DNA"/>
</dbReference>
<comment type="caution">
    <text evidence="1">The sequence shown here is derived from an EMBL/GenBank/DDBJ whole genome shotgun (WGS) entry which is preliminary data.</text>
</comment>
<organism evidence="1 2">
    <name type="scientific">Triparma columacea</name>
    <dbReference type="NCBI Taxonomy" id="722753"/>
    <lineage>
        <taxon>Eukaryota</taxon>
        <taxon>Sar</taxon>
        <taxon>Stramenopiles</taxon>
        <taxon>Ochrophyta</taxon>
        <taxon>Bolidophyceae</taxon>
        <taxon>Parmales</taxon>
        <taxon>Triparmaceae</taxon>
        <taxon>Triparma</taxon>
    </lineage>
</organism>
<protein>
    <submittedName>
        <fullName evidence="1">Uncharacterized protein</fullName>
    </submittedName>
</protein>
<reference evidence="2" key="1">
    <citation type="journal article" date="2023" name="Commun. Biol.">
        <title>Genome analysis of Parmales, the sister group of diatoms, reveals the evolutionary specialization of diatoms from phago-mixotrophs to photoautotrophs.</title>
        <authorList>
            <person name="Ban H."/>
            <person name="Sato S."/>
            <person name="Yoshikawa S."/>
            <person name="Yamada K."/>
            <person name="Nakamura Y."/>
            <person name="Ichinomiya M."/>
            <person name="Sato N."/>
            <person name="Blanc-Mathieu R."/>
            <person name="Endo H."/>
            <person name="Kuwata A."/>
            <person name="Ogata H."/>
        </authorList>
    </citation>
    <scope>NUCLEOTIDE SEQUENCE [LARGE SCALE GENOMIC DNA]</scope>
</reference>
<dbReference type="OrthoDB" id="10468931at2759"/>
<dbReference type="AlphaFoldDB" id="A0A9W7LCH6"/>
<keyword evidence="2" id="KW-1185">Reference proteome</keyword>
<evidence type="ECO:0000313" key="1">
    <source>
        <dbReference type="EMBL" id="GMI45519.1"/>
    </source>
</evidence>
<dbReference type="Proteomes" id="UP001165065">
    <property type="component" value="Unassembled WGS sequence"/>
</dbReference>